<dbReference type="Proteomes" id="UP000472275">
    <property type="component" value="Chromosome 24"/>
</dbReference>
<keyword evidence="9" id="KW-1185">Reference proteome</keyword>
<dbReference type="InterPro" id="IPR000436">
    <property type="entry name" value="Sushi_SCR_CCP_dom"/>
</dbReference>
<dbReference type="PANTHER" id="PTHR45656:SF4">
    <property type="entry name" value="PROTEIN CBR-CLEC-78"/>
    <property type="match status" value="1"/>
</dbReference>
<keyword evidence="6" id="KW-0472">Membrane</keyword>
<dbReference type="SMART" id="SM00032">
    <property type="entry name" value="CCP"/>
    <property type="match status" value="4"/>
</dbReference>
<keyword evidence="4 5" id="KW-1015">Disulfide bond</keyword>
<sequence length="373" mass="40622">HAGCNAPTRLVFAELKKPYSNQTVFPVGSTVEYVCQPGYAQHLGMSPAITCLRNRTWSGALEFCKRKQCANPGDPENGRAVVLTDLLFGSKVNYTCDKGYKLIGGSQRTCEISGTRVSWSGDAPVCQRIVCDPPPDIPHGRHSGQSMDTFSYADVVTYTCDAGHLLAGEPSIFCTTADGEHGVWSGPPPRCGGRALRCVGVRPHRRDSVVSSRKNDRGFNGINCLPPFVFEGWIFKVFFLALSIFLICLSFSFAEVKCPPPPAIANGKHSGQPSDTHLPGTAVQYTCWDGYSLIGNASISCTAAGTWSRPRPRCEGVFVLASFTFPQALSSFLALSLIAADQISKIIILNVNKLEKHEGWKISEGRMETYFKQ</sequence>
<evidence type="ECO:0000313" key="8">
    <source>
        <dbReference type="Ensembl" id="ENSACCP00020020771.1"/>
    </source>
</evidence>
<feature type="disulfide bond" evidence="5">
    <location>
        <begin position="287"/>
        <end position="314"/>
    </location>
</feature>
<feature type="transmembrane region" description="Helical" evidence="6">
    <location>
        <begin position="317"/>
        <end position="340"/>
    </location>
</feature>
<name>A0A663FA73_AQUCH</name>
<dbReference type="GeneTree" id="ENSGT00940000164219"/>
<evidence type="ECO:0000313" key="9">
    <source>
        <dbReference type="Proteomes" id="UP000472275"/>
    </source>
</evidence>
<feature type="disulfide bond" evidence="5">
    <location>
        <begin position="258"/>
        <end position="301"/>
    </location>
</feature>
<feature type="domain" description="Sushi" evidence="7">
    <location>
        <begin position="256"/>
        <end position="316"/>
    </location>
</feature>
<dbReference type="PROSITE" id="PS50923">
    <property type="entry name" value="SUSHI"/>
    <property type="match status" value="4"/>
</dbReference>
<dbReference type="PANTHER" id="PTHR45656">
    <property type="entry name" value="PROTEIN CBR-CLEC-78"/>
    <property type="match status" value="1"/>
</dbReference>
<feature type="disulfide bond" evidence="5">
    <location>
        <begin position="131"/>
        <end position="174"/>
    </location>
</feature>
<comment type="caution">
    <text evidence="5">Lacks conserved residue(s) required for the propagation of feature annotation.</text>
</comment>
<feature type="domain" description="Sushi" evidence="7">
    <location>
        <begin position="67"/>
        <end position="128"/>
    </location>
</feature>
<dbReference type="FunFam" id="2.10.70.10:FF:000038">
    <property type="entry name" value="Complement component receptor type 1"/>
    <property type="match status" value="1"/>
</dbReference>
<dbReference type="Pfam" id="PF00084">
    <property type="entry name" value="Sushi"/>
    <property type="match status" value="4"/>
</dbReference>
<keyword evidence="6" id="KW-1133">Transmembrane helix</keyword>
<evidence type="ECO:0000256" key="5">
    <source>
        <dbReference type="PROSITE-ProRule" id="PRU00302"/>
    </source>
</evidence>
<reference evidence="8" key="1">
    <citation type="submission" date="2025-08" db="UniProtKB">
        <authorList>
            <consortium name="Ensembl"/>
        </authorList>
    </citation>
    <scope>IDENTIFICATION</scope>
</reference>
<evidence type="ECO:0000259" key="7">
    <source>
        <dbReference type="PROSITE" id="PS50923"/>
    </source>
</evidence>
<reference evidence="8" key="2">
    <citation type="submission" date="2025-09" db="UniProtKB">
        <authorList>
            <consortium name="Ensembl"/>
        </authorList>
    </citation>
    <scope>IDENTIFICATION</scope>
</reference>
<dbReference type="InterPro" id="IPR035976">
    <property type="entry name" value="Sushi/SCR/CCP_sf"/>
</dbReference>
<evidence type="ECO:0000256" key="4">
    <source>
        <dbReference type="ARBA" id="ARBA00023157"/>
    </source>
</evidence>
<evidence type="ECO:0000256" key="3">
    <source>
        <dbReference type="ARBA" id="ARBA00022737"/>
    </source>
</evidence>
<keyword evidence="2" id="KW-0732">Signal</keyword>
<feature type="domain" description="Sushi" evidence="7">
    <location>
        <begin position="129"/>
        <end position="193"/>
    </location>
</feature>
<feature type="domain" description="Sushi" evidence="7">
    <location>
        <begin position="2"/>
        <end position="66"/>
    </location>
</feature>
<dbReference type="SUPFAM" id="SSF57535">
    <property type="entry name" value="Complement control module/SCR domain"/>
    <property type="match status" value="4"/>
</dbReference>
<keyword evidence="3" id="KW-0677">Repeat</keyword>
<dbReference type="AlphaFoldDB" id="A0A663FA73"/>
<dbReference type="FunFam" id="2.10.70.10:FF:000014">
    <property type="entry name" value="Membrane cofactor protein"/>
    <property type="match status" value="1"/>
</dbReference>
<accession>A0A663FA73</accession>
<proteinExistence type="predicted"/>
<protein>
    <recommendedName>
        <fullName evidence="7">Sushi domain-containing protein</fullName>
    </recommendedName>
</protein>
<dbReference type="CDD" id="cd00033">
    <property type="entry name" value="CCP"/>
    <property type="match status" value="4"/>
</dbReference>
<evidence type="ECO:0000256" key="1">
    <source>
        <dbReference type="ARBA" id="ARBA00022659"/>
    </source>
</evidence>
<evidence type="ECO:0000256" key="2">
    <source>
        <dbReference type="ARBA" id="ARBA00022729"/>
    </source>
</evidence>
<organism evidence="8 9">
    <name type="scientific">Aquila chrysaetos chrysaetos</name>
    <dbReference type="NCBI Taxonomy" id="223781"/>
    <lineage>
        <taxon>Eukaryota</taxon>
        <taxon>Metazoa</taxon>
        <taxon>Chordata</taxon>
        <taxon>Craniata</taxon>
        <taxon>Vertebrata</taxon>
        <taxon>Euteleostomi</taxon>
        <taxon>Archelosauria</taxon>
        <taxon>Archosauria</taxon>
        <taxon>Dinosauria</taxon>
        <taxon>Saurischia</taxon>
        <taxon>Theropoda</taxon>
        <taxon>Coelurosauria</taxon>
        <taxon>Aves</taxon>
        <taxon>Neognathae</taxon>
        <taxon>Neoaves</taxon>
        <taxon>Telluraves</taxon>
        <taxon>Accipitrimorphae</taxon>
        <taxon>Accipitriformes</taxon>
        <taxon>Accipitridae</taxon>
        <taxon>Accipitrinae</taxon>
        <taxon>Aquila</taxon>
    </lineage>
</organism>
<evidence type="ECO:0000256" key="6">
    <source>
        <dbReference type="SAM" id="Phobius"/>
    </source>
</evidence>
<keyword evidence="1 5" id="KW-0768">Sushi</keyword>
<dbReference type="InterPro" id="IPR051277">
    <property type="entry name" value="SEZ6_CSMD_C4BPB_Regulators"/>
</dbReference>
<keyword evidence="6" id="KW-0812">Transmembrane</keyword>
<dbReference type="Gene3D" id="2.10.70.10">
    <property type="entry name" value="Complement Module, domain 1"/>
    <property type="match status" value="4"/>
</dbReference>
<feature type="transmembrane region" description="Helical" evidence="6">
    <location>
        <begin position="233"/>
        <end position="254"/>
    </location>
</feature>
<dbReference type="Ensembl" id="ENSACCT00020021680.1">
    <property type="protein sequence ID" value="ENSACCP00020020771.1"/>
    <property type="gene ID" value="ENSACCG00020014251.1"/>
</dbReference>